<protein>
    <submittedName>
        <fullName evidence="1">Uncharacterized protein</fullName>
    </submittedName>
</protein>
<dbReference type="KEGG" id="fcj:RN605_03275"/>
<evidence type="ECO:0000313" key="1">
    <source>
        <dbReference type="EMBL" id="WNM18341.1"/>
    </source>
</evidence>
<evidence type="ECO:0000313" key="3">
    <source>
        <dbReference type="Proteomes" id="UP001304515"/>
    </source>
</evidence>
<proteinExistence type="predicted"/>
<dbReference type="RefSeq" id="WP_313322192.1">
    <property type="nucleotide sequence ID" value="NZ_CP134878.1"/>
</dbReference>
<evidence type="ECO:0000313" key="2">
    <source>
        <dbReference type="EMBL" id="WNM22392.1"/>
    </source>
</evidence>
<accession>A0AA96EZ79</accession>
<dbReference type="PROSITE" id="PS51257">
    <property type="entry name" value="PROKAR_LIPOPROTEIN"/>
    <property type="match status" value="1"/>
</dbReference>
<organism evidence="1">
    <name type="scientific">Flavobacterium capsici</name>
    <dbReference type="NCBI Taxonomy" id="3075618"/>
    <lineage>
        <taxon>Bacteria</taxon>
        <taxon>Pseudomonadati</taxon>
        <taxon>Bacteroidota</taxon>
        <taxon>Flavobacteriia</taxon>
        <taxon>Flavobacteriales</taxon>
        <taxon>Flavobacteriaceae</taxon>
        <taxon>Flavobacterium</taxon>
    </lineage>
</organism>
<sequence>MKHYIVLFSCVLLSFYSCKKELPAKVEETTKPKVVINEPIINDSVKPFAKDDYDLIFEYSEEDSNQWLGVSILDKKTIKFHLITETLPCDTYYQGIAINNNWDQDPEIDSDEKGGYFVDEYFMEKKEYQLGIRIADDLSKVIIKYHSKEDLDTDCLPIDHKIMRRVN</sequence>
<name>A0AA96EZ79_9FLAO</name>
<accession>A0AA96J4Z1</accession>
<gene>
    <name evidence="2" type="ORF">RN605_03275</name>
    <name evidence="1" type="ORF">RN608_09975</name>
</gene>
<dbReference type="EMBL" id="CP134878">
    <property type="protein sequence ID" value="WNM18341.1"/>
    <property type="molecule type" value="Genomic_DNA"/>
</dbReference>
<keyword evidence="3" id="KW-1185">Reference proteome</keyword>
<dbReference type="EMBL" id="CP134890">
    <property type="protein sequence ID" value="WNM22392.1"/>
    <property type="molecule type" value="Genomic_DNA"/>
</dbReference>
<dbReference type="Proteomes" id="UP001304515">
    <property type="component" value="Chromosome"/>
</dbReference>
<dbReference type="AlphaFoldDB" id="A0AA96EZ79"/>
<reference evidence="1 3" key="1">
    <citation type="submission" date="2023-09" db="EMBL/GenBank/DDBJ databases">
        <title>Flavobacterium sp. a novel bacteria isolate from Pepper rhizosphere.</title>
        <authorList>
            <person name="Peng Y."/>
            <person name="Lee J."/>
        </authorList>
    </citation>
    <scope>NUCLEOTIDE SEQUENCE</scope>
    <source>
        <strain evidence="1">PMR2A8</strain>
        <strain evidence="2 3">PMTSA4</strain>
    </source>
</reference>